<dbReference type="Proteomes" id="UP000320085">
    <property type="component" value="Unassembled WGS sequence"/>
</dbReference>
<dbReference type="EMBL" id="VFQF01000002">
    <property type="protein sequence ID" value="TQN46300.1"/>
    <property type="molecule type" value="Genomic_DNA"/>
</dbReference>
<reference evidence="1 2" key="1">
    <citation type="submission" date="2019-06" db="EMBL/GenBank/DDBJ databases">
        <title>Sequencing the genomes of 1000 actinobacteria strains.</title>
        <authorList>
            <person name="Klenk H.-P."/>
        </authorList>
    </citation>
    <scope>NUCLEOTIDE SEQUENCE [LARGE SCALE GENOMIC DNA]</scope>
    <source>
        <strain evidence="1 2">DSM 21776</strain>
    </source>
</reference>
<protein>
    <submittedName>
        <fullName evidence="1">Uncharacterized protein</fullName>
    </submittedName>
</protein>
<evidence type="ECO:0000313" key="2">
    <source>
        <dbReference type="Proteomes" id="UP000320085"/>
    </source>
</evidence>
<evidence type="ECO:0000313" key="1">
    <source>
        <dbReference type="EMBL" id="TQN46300.1"/>
    </source>
</evidence>
<proteinExistence type="predicted"/>
<sequence>MQTPAGQARFTLERLDSRGLTLLFGAKRTPTFFSWACLEGIPGFLPGGTWVPVGANRDVREAIRGRWIRT</sequence>
<gene>
    <name evidence="1" type="ORF">FHX52_3014</name>
</gene>
<accession>A0A543PQF4</accession>
<name>A0A543PQF4_9MICO</name>
<comment type="caution">
    <text evidence="1">The sequence shown here is derived from an EMBL/GenBank/DDBJ whole genome shotgun (WGS) entry which is preliminary data.</text>
</comment>
<organism evidence="1 2">
    <name type="scientific">Humibacillus xanthopallidus</name>
    <dbReference type="NCBI Taxonomy" id="412689"/>
    <lineage>
        <taxon>Bacteria</taxon>
        <taxon>Bacillati</taxon>
        <taxon>Actinomycetota</taxon>
        <taxon>Actinomycetes</taxon>
        <taxon>Micrococcales</taxon>
        <taxon>Intrasporangiaceae</taxon>
        <taxon>Humibacillus</taxon>
    </lineage>
</organism>
<dbReference type="AlphaFoldDB" id="A0A543PQF4"/>